<feature type="binding site" evidence="2">
    <location>
        <position position="171"/>
    </location>
    <ligand>
        <name>Mn(2+)</name>
        <dbReference type="ChEBI" id="CHEBI:29035"/>
        <label>2</label>
    </ligand>
</feature>
<keyword evidence="2" id="KW-0479">Metal-binding</keyword>
<dbReference type="InterPro" id="IPR011650">
    <property type="entry name" value="Peptidase_M20_dimer"/>
</dbReference>
<dbReference type="GO" id="GO:0046872">
    <property type="term" value="F:metal ion binding"/>
    <property type="evidence" value="ECO:0007669"/>
    <property type="project" value="UniProtKB-KW"/>
</dbReference>
<feature type="binding site" evidence="2">
    <location>
        <position position="107"/>
    </location>
    <ligand>
        <name>Mn(2+)</name>
        <dbReference type="ChEBI" id="CHEBI:29035"/>
        <label>2</label>
    </ligand>
</feature>
<sequence>MIDLVAEGKALLPALQELRRDLHAHPEVGLDLPRTQAAVLTALEGLPLEITTGVETTSVVAVLRGTGPGRPEDGAQAVLLRGDMDALSVEERTDEPFRSENGNMHACGHDLHTAGLVGAAQLLCAYRDELDGDVVFMFQPGEEGFDGAAAMIREGVLDAAGVRVSAAYGVHVVVAERGLVATKPGTLQAGSNVLTVTVHGAGGHGSQPQNANDPVPAIAEMVGALQTMVTRKFSVFDPVVMSITRLAAGDMLNVIPETASLGATVRSLSEESVDRFRAEATRVAEGVAAAHGCTAEVLFEDEYPVTVNDADETAWVADEVSGLLGAERFELLTDPIMPSEDFSRVLREVPGTFMMLGARRDDVPDEQQADNHSPHVVFDDSVLGDQAALLAHLAMRRLASGSADAPGERADHGPRH</sequence>
<evidence type="ECO:0000256" key="2">
    <source>
        <dbReference type="PIRSR" id="PIRSR005962-1"/>
    </source>
</evidence>
<proteinExistence type="predicted"/>
<dbReference type="Gene3D" id="3.40.630.10">
    <property type="entry name" value="Zn peptidases"/>
    <property type="match status" value="1"/>
</dbReference>
<keyword evidence="2" id="KW-0464">Manganese</keyword>
<dbReference type="CDD" id="cd03886">
    <property type="entry name" value="M20_Acy1"/>
    <property type="match status" value="1"/>
</dbReference>
<dbReference type="PIRSF" id="PIRSF005962">
    <property type="entry name" value="Pept_M20D_amidohydro"/>
    <property type="match status" value="1"/>
</dbReference>
<dbReference type="AlphaFoldDB" id="A0A1X6WX28"/>
<dbReference type="GO" id="GO:0019877">
    <property type="term" value="P:diaminopimelate biosynthetic process"/>
    <property type="evidence" value="ECO:0007669"/>
    <property type="project" value="UniProtKB-ARBA"/>
</dbReference>
<dbReference type="SUPFAM" id="SSF55031">
    <property type="entry name" value="Bacterial exopeptidase dimerisation domain"/>
    <property type="match status" value="1"/>
</dbReference>
<evidence type="ECO:0000256" key="1">
    <source>
        <dbReference type="ARBA" id="ARBA00022801"/>
    </source>
</evidence>
<dbReference type="Pfam" id="PF07687">
    <property type="entry name" value="M20_dimer"/>
    <property type="match status" value="1"/>
</dbReference>
<organism evidence="4 5">
    <name type="scientific">Brevibacterium yomogidense</name>
    <dbReference type="NCBI Taxonomy" id="946573"/>
    <lineage>
        <taxon>Bacteria</taxon>
        <taxon>Bacillati</taxon>
        <taxon>Actinomycetota</taxon>
        <taxon>Actinomycetes</taxon>
        <taxon>Micrococcales</taxon>
        <taxon>Brevibacteriaceae</taxon>
        <taxon>Brevibacterium</taxon>
    </lineage>
</organism>
<dbReference type="InterPro" id="IPR002933">
    <property type="entry name" value="Peptidase_M20"/>
</dbReference>
<dbReference type="FunFam" id="3.30.70.360:FF:000001">
    <property type="entry name" value="N-acetyldiaminopimelate deacetylase"/>
    <property type="match status" value="1"/>
</dbReference>
<keyword evidence="5" id="KW-1185">Reference proteome</keyword>
<dbReference type="Gene3D" id="3.30.70.360">
    <property type="match status" value="1"/>
</dbReference>
<reference evidence="5" key="1">
    <citation type="submission" date="2017-02" db="EMBL/GenBank/DDBJ databases">
        <authorList>
            <person name="Dridi B."/>
        </authorList>
    </citation>
    <scope>NUCLEOTIDE SEQUENCE [LARGE SCALE GENOMIC DNA]</scope>
    <source>
        <strain evidence="5">B Co 03.10</strain>
    </source>
</reference>
<feature type="domain" description="Peptidase M20 dimerisation" evidence="3">
    <location>
        <begin position="192"/>
        <end position="285"/>
    </location>
</feature>
<feature type="binding site" evidence="2">
    <location>
        <position position="372"/>
    </location>
    <ligand>
        <name>Mn(2+)</name>
        <dbReference type="ChEBI" id="CHEBI:29035"/>
        <label>2</label>
    </ligand>
</feature>
<evidence type="ECO:0000313" key="4">
    <source>
        <dbReference type="EMBL" id="SLM89248.1"/>
    </source>
</evidence>
<accession>A0A1X6WX28</accession>
<dbReference type="PANTHER" id="PTHR11014">
    <property type="entry name" value="PEPTIDASE M20 FAMILY MEMBER"/>
    <property type="match status" value="1"/>
</dbReference>
<evidence type="ECO:0000313" key="5">
    <source>
        <dbReference type="Proteomes" id="UP000196581"/>
    </source>
</evidence>
<keyword evidence="1 4" id="KW-0378">Hydrolase</keyword>
<dbReference type="PANTHER" id="PTHR11014:SF63">
    <property type="entry name" value="METALLOPEPTIDASE, PUTATIVE (AFU_ORTHOLOGUE AFUA_6G09600)-RELATED"/>
    <property type="match status" value="1"/>
</dbReference>
<dbReference type="Proteomes" id="UP000196581">
    <property type="component" value="Unassembled WGS sequence"/>
</dbReference>
<comment type="cofactor">
    <cofactor evidence="2">
        <name>Mn(2+)</name>
        <dbReference type="ChEBI" id="CHEBI:29035"/>
    </cofactor>
    <text evidence="2">The Mn(2+) ion enhances activity.</text>
</comment>
<evidence type="ECO:0000259" key="3">
    <source>
        <dbReference type="Pfam" id="PF07687"/>
    </source>
</evidence>
<dbReference type="InterPro" id="IPR036264">
    <property type="entry name" value="Bact_exopeptidase_dim_dom"/>
</dbReference>
<dbReference type="SUPFAM" id="SSF53187">
    <property type="entry name" value="Zn-dependent exopeptidases"/>
    <property type="match status" value="1"/>
</dbReference>
<gene>
    <name evidence="4" type="ORF">FM105_01320</name>
</gene>
<dbReference type="InterPro" id="IPR017439">
    <property type="entry name" value="Amidohydrolase"/>
</dbReference>
<feature type="binding site" evidence="2">
    <location>
        <position position="143"/>
    </location>
    <ligand>
        <name>Mn(2+)</name>
        <dbReference type="ChEBI" id="CHEBI:29035"/>
        <label>2</label>
    </ligand>
</feature>
<dbReference type="RefSeq" id="WP_087004250.1">
    <property type="nucleotide sequence ID" value="NZ_FWFF01000001.1"/>
</dbReference>
<dbReference type="Pfam" id="PF01546">
    <property type="entry name" value="Peptidase_M20"/>
    <property type="match status" value="1"/>
</dbReference>
<protein>
    <submittedName>
        <fullName evidence="4">Peptidase M20D, amidohydrolase</fullName>
    </submittedName>
</protein>
<dbReference type="EMBL" id="FWFF01000001">
    <property type="protein sequence ID" value="SLM89248.1"/>
    <property type="molecule type" value="Genomic_DNA"/>
</dbReference>
<name>A0A1X6WX28_9MICO</name>
<feature type="binding site" evidence="2">
    <location>
        <position position="109"/>
    </location>
    <ligand>
        <name>Mn(2+)</name>
        <dbReference type="ChEBI" id="CHEBI:29035"/>
        <label>2</label>
    </ligand>
</feature>
<dbReference type="GO" id="GO:0050118">
    <property type="term" value="F:N-acetyldiaminopimelate deacetylase activity"/>
    <property type="evidence" value="ECO:0007669"/>
    <property type="project" value="UniProtKB-ARBA"/>
</dbReference>
<dbReference type="NCBIfam" id="TIGR01891">
    <property type="entry name" value="amidohydrolases"/>
    <property type="match status" value="1"/>
</dbReference>